<evidence type="ECO:0000313" key="2">
    <source>
        <dbReference type="Proteomes" id="UP000011721"/>
    </source>
</evidence>
<dbReference type="Proteomes" id="UP000011721">
    <property type="component" value="Chromosome"/>
</dbReference>
<name>M1NB72_DESSD</name>
<reference evidence="2" key="1">
    <citation type="journal article" date="2013" name="Stand. Genomic Sci.">
        <title>Complete genome sequence of Desulfocapsa sulfexigens, a marine deltaproteobacterium specialized in disproportionating inorganic sulfur compounds.</title>
        <authorList>
            <person name="Finster K.W."/>
            <person name="Kjeldsen K.U."/>
            <person name="Kube M."/>
            <person name="Reinhardt R."/>
            <person name="Mussmann M."/>
            <person name="Amann R."/>
            <person name="Schreiber L."/>
        </authorList>
    </citation>
    <scope>NUCLEOTIDE SEQUENCE [LARGE SCALE GENOMIC DNA]</scope>
    <source>
        <strain evidence="2">DSM 10523 / SB164P1</strain>
    </source>
</reference>
<evidence type="ECO:0000313" key="1">
    <source>
        <dbReference type="EMBL" id="AGF77044.1"/>
    </source>
</evidence>
<protein>
    <submittedName>
        <fullName evidence="1">Uncharacterized protein</fullName>
    </submittedName>
</protein>
<organism evidence="1 2">
    <name type="scientific">Desulfocapsa sulfexigens (strain DSM 10523 / SB164P1)</name>
    <dbReference type="NCBI Taxonomy" id="1167006"/>
    <lineage>
        <taxon>Bacteria</taxon>
        <taxon>Pseudomonadati</taxon>
        <taxon>Thermodesulfobacteriota</taxon>
        <taxon>Desulfobulbia</taxon>
        <taxon>Desulfobulbales</taxon>
        <taxon>Desulfocapsaceae</taxon>
        <taxon>Desulfocapsa</taxon>
    </lineage>
</organism>
<accession>M1NB72</accession>
<dbReference type="RefSeq" id="WP_015402742.1">
    <property type="nucleotide sequence ID" value="NC_020304.1"/>
</dbReference>
<dbReference type="EMBL" id="CP003985">
    <property type="protein sequence ID" value="AGF77044.1"/>
    <property type="molecule type" value="Genomic_DNA"/>
</dbReference>
<sequence length="412" mass="47464">MPLIFLDYLDYNIKGGATEKALKSIFQTKLHQFAWDILAFPEATFLVAAPAIAKCKDTAMLMKACESMWKSSRIKYVLSGEYDGNFNLYVANRLKKLENNFTDIELNSHFEHRGYISNHWSVIFNDFLQKYRQTTPFISREKDCDKEFREHVKNNIVTDTFAKQFPINTNLNIEKSLIDIEDQANNNSELFQRESIVNKFMEHLGYNDHIGLIEINSALDKSFAAANASAALATTPSNTNRLDGNSLSIISKNIYIKNHCTLFELICRLTIDDCNDLSRQKPWELFVDSLNEELKKLHHADSIEEIAKSLKITRRYVHQKYILSVIISFFLSSVLPSGDAGKYASSILTDLPSNIASLFHKTVSKQLVNVCIELVEFVDRYYYTKKQNYFQDYNKSLQYFSRKGIFIQATDS</sequence>
<gene>
    <name evidence="1" type="ordered locus">UWK_00461</name>
</gene>
<dbReference type="AlphaFoldDB" id="M1NB72"/>
<dbReference type="HOGENOM" id="CLU_666877_0_0_7"/>
<keyword evidence="2" id="KW-1185">Reference proteome</keyword>
<proteinExistence type="predicted"/>
<dbReference type="STRING" id="1167006.UWK_00461"/>
<dbReference type="KEGG" id="dsf:UWK_00461"/>